<evidence type="ECO:0000313" key="3">
    <source>
        <dbReference type="Ensembl" id="ENSNPEP00000003406.1"/>
    </source>
</evidence>
<evidence type="ECO:0000313" key="4">
    <source>
        <dbReference type="Proteomes" id="UP000694420"/>
    </source>
</evidence>
<evidence type="ECO:0000256" key="2">
    <source>
        <dbReference type="SAM" id="MobiDB-lite"/>
    </source>
</evidence>
<name>A0A8C6YPS0_NOTPE</name>
<keyword evidence="4" id="KW-1185">Reference proteome</keyword>
<keyword evidence="1" id="KW-0175">Coiled coil</keyword>
<feature type="coiled-coil region" evidence="1">
    <location>
        <begin position="81"/>
        <end position="108"/>
    </location>
</feature>
<feature type="compositionally biased region" description="Basic residues" evidence="2">
    <location>
        <begin position="1"/>
        <end position="21"/>
    </location>
</feature>
<proteinExistence type="predicted"/>
<dbReference type="Ensembl" id="ENSNPET00000003477.1">
    <property type="protein sequence ID" value="ENSNPEP00000003406.1"/>
    <property type="gene ID" value="ENSNPEG00000002604.1"/>
</dbReference>
<feature type="region of interest" description="Disordered" evidence="2">
    <location>
        <begin position="1"/>
        <end position="46"/>
    </location>
</feature>
<accession>A0A8C6YPS0</accession>
<sequence>MKRFLSRTRPVKMRQRRRKNFLNRSDSDSSTLSKKPPFVRNAMERRSVRMKRPSIKSFSTERLIRTSLDLELDLQASKTRHDRLVQEISVLKELKEQLEQAQSRGEKELPQWVKDDERFRPLLRLAEKTEHGCDLKADKMMRAAAKDVHRLRGQSRKEPLEVQSFREKMLFFTRPRMNVATLSADDV</sequence>
<evidence type="ECO:0000256" key="1">
    <source>
        <dbReference type="SAM" id="Coils"/>
    </source>
</evidence>
<dbReference type="AlphaFoldDB" id="A0A8C6YPS0"/>
<reference evidence="3" key="2">
    <citation type="submission" date="2025-09" db="UniProtKB">
        <authorList>
            <consortium name="Ensembl"/>
        </authorList>
    </citation>
    <scope>IDENTIFICATION</scope>
</reference>
<protein>
    <submittedName>
        <fullName evidence="3">Uncharacterized protein</fullName>
    </submittedName>
</protein>
<dbReference type="Proteomes" id="UP000694420">
    <property type="component" value="Unplaced"/>
</dbReference>
<organism evidence="3 4">
    <name type="scientific">Nothoprocta perdicaria</name>
    <name type="common">Chilean tinamou</name>
    <name type="synonym">Crypturus perdicarius</name>
    <dbReference type="NCBI Taxonomy" id="30464"/>
    <lineage>
        <taxon>Eukaryota</taxon>
        <taxon>Metazoa</taxon>
        <taxon>Chordata</taxon>
        <taxon>Craniata</taxon>
        <taxon>Vertebrata</taxon>
        <taxon>Euteleostomi</taxon>
        <taxon>Archelosauria</taxon>
        <taxon>Archosauria</taxon>
        <taxon>Dinosauria</taxon>
        <taxon>Saurischia</taxon>
        <taxon>Theropoda</taxon>
        <taxon>Coelurosauria</taxon>
        <taxon>Aves</taxon>
        <taxon>Palaeognathae</taxon>
        <taxon>Tinamiformes</taxon>
        <taxon>Tinamidae</taxon>
        <taxon>Nothoprocta</taxon>
    </lineage>
</organism>
<reference evidence="3" key="1">
    <citation type="submission" date="2025-08" db="UniProtKB">
        <authorList>
            <consortium name="Ensembl"/>
        </authorList>
    </citation>
    <scope>IDENTIFICATION</scope>
</reference>
<feature type="compositionally biased region" description="Polar residues" evidence="2">
    <location>
        <begin position="22"/>
        <end position="33"/>
    </location>
</feature>